<dbReference type="PRINTS" id="PR00171">
    <property type="entry name" value="SUGRTRNSPORT"/>
</dbReference>
<evidence type="ECO:0000313" key="11">
    <source>
        <dbReference type="EMBL" id="CAH1388815.1"/>
    </source>
</evidence>
<evidence type="ECO:0000256" key="4">
    <source>
        <dbReference type="ARBA" id="ARBA00022989"/>
    </source>
</evidence>
<dbReference type="InterPro" id="IPR005828">
    <property type="entry name" value="MFS_sugar_transport-like"/>
</dbReference>
<keyword evidence="2" id="KW-1003">Cell membrane</keyword>
<feature type="transmembrane region" description="Helical" evidence="9">
    <location>
        <begin position="127"/>
        <end position="148"/>
    </location>
</feature>
<comment type="subcellular location">
    <subcellularLocation>
        <location evidence="1">Cell membrane</location>
        <topology evidence="1">Multi-pass membrane protein</topology>
    </subcellularLocation>
</comment>
<proteinExistence type="inferred from homology"/>
<protein>
    <recommendedName>
        <fullName evidence="10">Major facilitator superfamily (MFS) profile domain-containing protein</fullName>
    </recommendedName>
</protein>
<dbReference type="GO" id="GO:0005886">
    <property type="term" value="C:plasma membrane"/>
    <property type="evidence" value="ECO:0007669"/>
    <property type="project" value="UniProtKB-SubCell"/>
</dbReference>
<evidence type="ECO:0000256" key="1">
    <source>
        <dbReference type="ARBA" id="ARBA00004651"/>
    </source>
</evidence>
<evidence type="ECO:0000256" key="7">
    <source>
        <dbReference type="ARBA" id="ARBA00024348"/>
    </source>
</evidence>
<evidence type="ECO:0000256" key="2">
    <source>
        <dbReference type="ARBA" id="ARBA00022475"/>
    </source>
</evidence>
<dbReference type="Pfam" id="PF00083">
    <property type="entry name" value="Sugar_tr"/>
    <property type="match status" value="1"/>
</dbReference>
<dbReference type="OrthoDB" id="6612291at2759"/>
<feature type="transmembrane region" description="Helical" evidence="9">
    <location>
        <begin position="360"/>
        <end position="380"/>
    </location>
</feature>
<dbReference type="NCBIfam" id="TIGR00879">
    <property type="entry name" value="SP"/>
    <property type="match status" value="1"/>
</dbReference>
<keyword evidence="4 9" id="KW-1133">Transmembrane helix</keyword>
<dbReference type="PROSITE" id="PS00216">
    <property type="entry name" value="SUGAR_TRANSPORT_1"/>
    <property type="match status" value="1"/>
</dbReference>
<keyword evidence="8" id="KW-0813">Transport</keyword>
<accession>A0A9P0H0P2</accession>
<sequence length="442" mass="47686">MMEISPELVPNPDAVSWISAVPPLGALCGSLAAGPLMQNLGRKGALLIAAPLFALAWAAVAFSPTTAYLVTARAACGFCVGLILPSAQVYVSECSHPRIRGRLGTLPAIFMAAGILVAYLLGYFFTWYRLALVSAAFPTALLLLLIPLPESPAWLRSRGKNKAADAAMDWLHLQPTAPQIELFTVTEVPKPPALPTPKENNIKHSKTKLRGPYSPSELFKKSVLVPFGIVLAILVFQQISGIDTIIFYTVSIFQASGSDIGEYEATIVVGVVQLLATIFSIFIIDRFGRKPLLMWSGVIMVVSMIALGYYFYLHERGRAFGLGSLPLISQMLFIAGFSVGFSNVPFILMGELLPSAQRSLLSSVSGAANLGSMFVVIKTYPDTVTVIGSEGAFWMYAGCSFVGCIFVYFLLPETKGKTLEEIEAIFEPKKPTRKEAEAEAAS</sequence>
<feature type="transmembrane region" description="Helical" evidence="9">
    <location>
        <begin position="265"/>
        <end position="285"/>
    </location>
</feature>
<dbReference type="PANTHER" id="PTHR48021">
    <property type="match status" value="1"/>
</dbReference>
<evidence type="ECO:0000313" key="12">
    <source>
        <dbReference type="Proteomes" id="UP001152798"/>
    </source>
</evidence>
<evidence type="ECO:0000259" key="10">
    <source>
        <dbReference type="PROSITE" id="PS50850"/>
    </source>
</evidence>
<feature type="transmembrane region" description="Helical" evidence="9">
    <location>
        <begin position="223"/>
        <end position="253"/>
    </location>
</feature>
<dbReference type="AlphaFoldDB" id="A0A9P0H0P2"/>
<dbReference type="InterPro" id="IPR020846">
    <property type="entry name" value="MFS_dom"/>
</dbReference>
<dbReference type="InterPro" id="IPR003663">
    <property type="entry name" value="Sugar/inositol_transpt"/>
</dbReference>
<comment type="similarity">
    <text evidence="7">Belongs to the major facilitator superfamily. Sugar transporter (TC 2.A.1.1) family. Trehalose transporter subfamily.</text>
</comment>
<evidence type="ECO:0000256" key="9">
    <source>
        <dbReference type="SAM" id="Phobius"/>
    </source>
</evidence>
<evidence type="ECO:0000256" key="6">
    <source>
        <dbReference type="ARBA" id="ARBA00023180"/>
    </source>
</evidence>
<keyword evidence="3 9" id="KW-0812">Transmembrane</keyword>
<evidence type="ECO:0000256" key="3">
    <source>
        <dbReference type="ARBA" id="ARBA00022692"/>
    </source>
</evidence>
<keyword evidence="5 9" id="KW-0472">Membrane</keyword>
<dbReference type="FunFam" id="1.20.1250.20:FF:000055">
    <property type="entry name" value="Facilitated trehalose transporter Tret1-2 homolog"/>
    <property type="match status" value="1"/>
</dbReference>
<organism evidence="11 12">
    <name type="scientific">Nezara viridula</name>
    <name type="common">Southern green stink bug</name>
    <name type="synonym">Cimex viridulus</name>
    <dbReference type="NCBI Taxonomy" id="85310"/>
    <lineage>
        <taxon>Eukaryota</taxon>
        <taxon>Metazoa</taxon>
        <taxon>Ecdysozoa</taxon>
        <taxon>Arthropoda</taxon>
        <taxon>Hexapoda</taxon>
        <taxon>Insecta</taxon>
        <taxon>Pterygota</taxon>
        <taxon>Neoptera</taxon>
        <taxon>Paraneoptera</taxon>
        <taxon>Hemiptera</taxon>
        <taxon>Heteroptera</taxon>
        <taxon>Panheteroptera</taxon>
        <taxon>Pentatomomorpha</taxon>
        <taxon>Pentatomoidea</taxon>
        <taxon>Pentatomidae</taxon>
        <taxon>Pentatominae</taxon>
        <taxon>Nezara</taxon>
    </lineage>
</organism>
<dbReference type="InterPro" id="IPR036259">
    <property type="entry name" value="MFS_trans_sf"/>
</dbReference>
<feature type="transmembrane region" description="Helical" evidence="9">
    <location>
        <begin position="292"/>
        <end position="312"/>
    </location>
</feature>
<feature type="transmembrane region" description="Helical" evidence="9">
    <location>
        <begin position="68"/>
        <end position="91"/>
    </location>
</feature>
<feature type="transmembrane region" description="Helical" evidence="9">
    <location>
        <begin position="103"/>
        <end position="121"/>
    </location>
</feature>
<feature type="transmembrane region" description="Helical" evidence="9">
    <location>
        <begin position="392"/>
        <end position="411"/>
    </location>
</feature>
<name>A0A9P0H0P2_NEZVI</name>
<feature type="transmembrane region" description="Helical" evidence="9">
    <location>
        <begin position="14"/>
        <end position="33"/>
    </location>
</feature>
<reference evidence="11" key="1">
    <citation type="submission" date="2022-01" db="EMBL/GenBank/DDBJ databases">
        <authorList>
            <person name="King R."/>
        </authorList>
    </citation>
    <scope>NUCLEOTIDE SEQUENCE</scope>
</reference>
<evidence type="ECO:0000256" key="8">
    <source>
        <dbReference type="RuleBase" id="RU003346"/>
    </source>
</evidence>
<keyword evidence="6" id="KW-0325">Glycoprotein</keyword>
<dbReference type="PROSITE" id="PS50850">
    <property type="entry name" value="MFS"/>
    <property type="match status" value="1"/>
</dbReference>
<dbReference type="Gene3D" id="1.20.1250.20">
    <property type="entry name" value="MFS general substrate transporter like domains"/>
    <property type="match status" value="1"/>
</dbReference>
<gene>
    <name evidence="11" type="ORF">NEZAVI_LOCUS349</name>
</gene>
<feature type="transmembrane region" description="Helical" evidence="9">
    <location>
        <begin position="327"/>
        <end position="348"/>
    </location>
</feature>
<dbReference type="EMBL" id="OV725077">
    <property type="protein sequence ID" value="CAH1388815.1"/>
    <property type="molecule type" value="Genomic_DNA"/>
</dbReference>
<feature type="domain" description="Major facilitator superfamily (MFS) profile" evidence="10">
    <location>
        <begin position="1"/>
        <end position="415"/>
    </location>
</feature>
<keyword evidence="12" id="KW-1185">Reference proteome</keyword>
<dbReference type="InterPro" id="IPR050549">
    <property type="entry name" value="MFS_Trehalose_Transporter"/>
</dbReference>
<dbReference type="GO" id="GO:0022857">
    <property type="term" value="F:transmembrane transporter activity"/>
    <property type="evidence" value="ECO:0007669"/>
    <property type="project" value="InterPro"/>
</dbReference>
<dbReference type="SUPFAM" id="SSF103473">
    <property type="entry name" value="MFS general substrate transporter"/>
    <property type="match status" value="1"/>
</dbReference>
<dbReference type="InterPro" id="IPR005829">
    <property type="entry name" value="Sugar_transporter_CS"/>
</dbReference>
<dbReference type="Proteomes" id="UP001152798">
    <property type="component" value="Chromosome 1"/>
</dbReference>
<dbReference type="PANTHER" id="PTHR48021:SF96">
    <property type="entry name" value="FACILITATED TREHALOSE TRANSPORTER TRET1-1-RELATED"/>
    <property type="match status" value="1"/>
</dbReference>
<feature type="transmembrane region" description="Helical" evidence="9">
    <location>
        <begin position="45"/>
        <end position="62"/>
    </location>
</feature>
<evidence type="ECO:0000256" key="5">
    <source>
        <dbReference type="ARBA" id="ARBA00023136"/>
    </source>
</evidence>